<dbReference type="NCBIfam" id="TIGR00785">
    <property type="entry name" value="dass"/>
    <property type="match status" value="1"/>
</dbReference>
<feature type="transmembrane region" description="Helical" evidence="6">
    <location>
        <begin position="328"/>
        <end position="348"/>
    </location>
</feature>
<feature type="transmembrane region" description="Helical" evidence="6">
    <location>
        <begin position="450"/>
        <end position="470"/>
    </location>
</feature>
<dbReference type="Pfam" id="PF00939">
    <property type="entry name" value="Na_sulph_symp"/>
    <property type="match status" value="1"/>
</dbReference>
<evidence type="ECO:0000256" key="4">
    <source>
        <dbReference type="ARBA" id="ARBA00022989"/>
    </source>
</evidence>
<keyword evidence="5 6" id="KW-0472">Membrane</keyword>
<feature type="transmembrane region" description="Helical" evidence="6">
    <location>
        <begin position="124"/>
        <end position="152"/>
    </location>
</feature>
<proteinExistence type="predicted"/>
<name>A0A927F4S1_9BACT</name>
<keyword evidence="8" id="KW-1185">Reference proteome</keyword>
<comment type="caution">
    <text evidence="7">The sequence shown here is derived from an EMBL/GenBank/DDBJ whole genome shotgun (WGS) entry which is preliminary data.</text>
</comment>
<dbReference type="PROSITE" id="PS01271">
    <property type="entry name" value="NA_SULFATE"/>
    <property type="match status" value="1"/>
</dbReference>
<reference evidence="7" key="1">
    <citation type="submission" date="2020-09" db="EMBL/GenBank/DDBJ databases">
        <title>Pelagicoccus enzymogenes sp. nov. with an EPS production, isolated from marine sediment.</title>
        <authorList>
            <person name="Feng X."/>
        </authorList>
    </citation>
    <scope>NUCLEOTIDE SEQUENCE</scope>
    <source>
        <strain evidence="7">NFK12</strain>
    </source>
</reference>
<evidence type="ECO:0000256" key="5">
    <source>
        <dbReference type="ARBA" id="ARBA00023136"/>
    </source>
</evidence>
<dbReference type="EMBL" id="JACYFG010000002">
    <property type="protein sequence ID" value="MBD5777874.1"/>
    <property type="molecule type" value="Genomic_DNA"/>
</dbReference>
<keyword evidence="4 6" id="KW-1133">Transmembrane helix</keyword>
<keyword evidence="2" id="KW-0813">Transport</keyword>
<dbReference type="Proteomes" id="UP000622317">
    <property type="component" value="Unassembled WGS sequence"/>
</dbReference>
<feature type="transmembrane region" description="Helical" evidence="6">
    <location>
        <begin position="410"/>
        <end position="430"/>
    </location>
</feature>
<comment type="subcellular location">
    <subcellularLocation>
        <location evidence="1">Membrane</location>
        <topology evidence="1">Multi-pass membrane protein</topology>
    </subcellularLocation>
</comment>
<evidence type="ECO:0000256" key="2">
    <source>
        <dbReference type="ARBA" id="ARBA00022448"/>
    </source>
</evidence>
<dbReference type="RefSeq" id="WP_191615007.1">
    <property type="nucleotide sequence ID" value="NZ_JACYFG010000002.1"/>
</dbReference>
<evidence type="ECO:0000256" key="6">
    <source>
        <dbReference type="SAM" id="Phobius"/>
    </source>
</evidence>
<feature type="transmembrane region" description="Helical" evidence="6">
    <location>
        <begin position="173"/>
        <end position="193"/>
    </location>
</feature>
<dbReference type="InterPro" id="IPR031312">
    <property type="entry name" value="Na/sul_symport_CS"/>
</dbReference>
<feature type="transmembrane region" description="Helical" evidence="6">
    <location>
        <begin position="213"/>
        <end position="235"/>
    </location>
</feature>
<sequence>MKISVKRAGFLAGILVFAATLFFDSPSPDLSQKGFQTLGLGAMMAIWWMTECIPLAATAFLPLAIAPLLGIVSIKEVSSAYAHPLIFLFLGGFVLSIGMERTGLHQRIACKVVSMAGTNLKAQIGGVMFVTAFLSMWMSNTATAVMMLPIAASTASVLKENASKGAGASIGRIMLLGVAYSASIGGMATLIGTPPNALLAAYLETNYGIVVGFGQWMLIGVPWSIALLIATWFLLTRKCVSEEGNEQVREVVLARLRGMGRMSQGELTVLAVFSTAAVMWMIRPWFVEVTGLDLSDTGIAIIAALLLFIFPLEPGGGRLLEWTHAEKLPWGVLVLFGGGLALAALMKGSGLAEFLGQKFAGLEGVDKIWLVAVVVVTVVFLTEVTSNTATTAGLLPLMGPVAVTLGGSPTMLAVPAALAASCAFMLPVATPPNAVVFATGELRISDMVKAGITLNCLSIVLLVILSEWFMPLVF</sequence>
<evidence type="ECO:0000256" key="3">
    <source>
        <dbReference type="ARBA" id="ARBA00022692"/>
    </source>
</evidence>
<evidence type="ECO:0000313" key="7">
    <source>
        <dbReference type="EMBL" id="MBD5777874.1"/>
    </source>
</evidence>
<dbReference type="GO" id="GO:0015141">
    <property type="term" value="F:succinate transmembrane transporter activity"/>
    <property type="evidence" value="ECO:0007669"/>
    <property type="project" value="UniProtKB-ARBA"/>
</dbReference>
<dbReference type="CDD" id="cd01115">
    <property type="entry name" value="SLC13_permease"/>
    <property type="match status" value="1"/>
</dbReference>
<dbReference type="PANTHER" id="PTHR10283">
    <property type="entry name" value="SOLUTE CARRIER FAMILY 13 MEMBER"/>
    <property type="match status" value="1"/>
</dbReference>
<dbReference type="GO" id="GO:0005886">
    <property type="term" value="C:plasma membrane"/>
    <property type="evidence" value="ECO:0007669"/>
    <property type="project" value="TreeGrafter"/>
</dbReference>
<evidence type="ECO:0000256" key="1">
    <source>
        <dbReference type="ARBA" id="ARBA00004141"/>
    </source>
</evidence>
<organism evidence="7 8">
    <name type="scientific">Pelagicoccus enzymogenes</name>
    <dbReference type="NCBI Taxonomy" id="2773457"/>
    <lineage>
        <taxon>Bacteria</taxon>
        <taxon>Pseudomonadati</taxon>
        <taxon>Verrucomicrobiota</taxon>
        <taxon>Opitutia</taxon>
        <taxon>Puniceicoccales</taxon>
        <taxon>Pelagicoccaceae</taxon>
        <taxon>Pelagicoccus</taxon>
    </lineage>
</organism>
<keyword evidence="3 6" id="KW-0812">Transmembrane</keyword>
<feature type="transmembrane region" description="Helical" evidence="6">
    <location>
        <begin position="368"/>
        <end position="398"/>
    </location>
</feature>
<feature type="transmembrane region" description="Helical" evidence="6">
    <location>
        <begin position="267"/>
        <end position="286"/>
    </location>
</feature>
<evidence type="ECO:0000313" key="8">
    <source>
        <dbReference type="Proteomes" id="UP000622317"/>
    </source>
</evidence>
<protein>
    <submittedName>
        <fullName evidence="7">DASS family sodium-coupled anion symporter</fullName>
    </submittedName>
</protein>
<feature type="transmembrane region" description="Helical" evidence="6">
    <location>
        <begin position="81"/>
        <end position="99"/>
    </location>
</feature>
<dbReference type="PANTHER" id="PTHR10283:SF82">
    <property type="entry name" value="SOLUTE CARRIER FAMILY 13 MEMBER 2"/>
    <property type="match status" value="1"/>
</dbReference>
<dbReference type="AlphaFoldDB" id="A0A927F4S1"/>
<gene>
    <name evidence="7" type="ORF">IEN85_00005</name>
</gene>
<feature type="transmembrane region" description="Helical" evidence="6">
    <location>
        <begin position="298"/>
        <end position="316"/>
    </location>
</feature>
<dbReference type="InterPro" id="IPR001898">
    <property type="entry name" value="SLC13A/DASS"/>
</dbReference>
<accession>A0A927F4S1</accession>